<keyword evidence="8" id="KW-0808">Transferase</keyword>
<dbReference type="InterPro" id="IPR012292">
    <property type="entry name" value="Globin/Proto"/>
</dbReference>
<dbReference type="GO" id="GO:0020037">
    <property type="term" value="F:heme binding"/>
    <property type="evidence" value="ECO:0007669"/>
    <property type="project" value="InterPro"/>
</dbReference>
<dbReference type="InterPro" id="IPR050469">
    <property type="entry name" value="Diguanylate_Cyclase"/>
</dbReference>
<evidence type="ECO:0000256" key="2">
    <source>
        <dbReference type="ARBA" id="ARBA00004533"/>
    </source>
</evidence>
<dbReference type="Pfam" id="PF11563">
    <property type="entry name" value="Protoglobin"/>
    <property type="match status" value="1"/>
</dbReference>
<dbReference type="InterPro" id="IPR009050">
    <property type="entry name" value="Globin-like_sf"/>
</dbReference>
<evidence type="ECO:0000256" key="1">
    <source>
        <dbReference type="ARBA" id="ARBA00001946"/>
    </source>
</evidence>
<dbReference type="GO" id="GO:1902201">
    <property type="term" value="P:negative regulation of bacterial-type flagellum-dependent cell motility"/>
    <property type="evidence" value="ECO:0007669"/>
    <property type="project" value="TreeGrafter"/>
</dbReference>
<keyword evidence="8" id="KW-0548">Nucleotidyltransferase</keyword>
<accession>A0A839T2P8</accession>
<comment type="caution">
    <text evidence="8">The sequence shown here is derived from an EMBL/GenBank/DDBJ whole genome shotgun (WGS) entry which is preliminary data.</text>
</comment>
<reference evidence="8 9" key="1">
    <citation type="submission" date="2020-08" db="EMBL/GenBank/DDBJ databases">
        <title>Genomic Encyclopedia of Type Strains, Phase III (KMG-III): the genomes of soil and plant-associated and newly described type strains.</title>
        <authorList>
            <person name="Whitman W."/>
        </authorList>
    </citation>
    <scope>NUCLEOTIDE SEQUENCE [LARGE SCALE GENOMIC DNA]</scope>
    <source>
        <strain evidence="8 9">CECT 4462</strain>
    </source>
</reference>
<dbReference type="AlphaFoldDB" id="A0A839T2P8"/>
<dbReference type="Gene3D" id="1.10.490.10">
    <property type="entry name" value="Globins"/>
    <property type="match status" value="1"/>
</dbReference>
<dbReference type="PANTHER" id="PTHR45138:SF9">
    <property type="entry name" value="DIGUANYLATE CYCLASE DGCM-RELATED"/>
    <property type="match status" value="1"/>
</dbReference>
<dbReference type="Pfam" id="PF21118">
    <property type="entry name" value="DosC_2nd"/>
    <property type="match status" value="1"/>
</dbReference>
<protein>
    <recommendedName>
        <fullName evidence="4">Diguanylate cyclase DosC</fullName>
        <ecNumber evidence="3">2.7.7.65</ecNumber>
    </recommendedName>
    <alternativeName>
        <fullName evidence="5">Direct oxygen-sensing cyclase</fullName>
    </alternativeName>
</protein>
<evidence type="ECO:0000256" key="3">
    <source>
        <dbReference type="ARBA" id="ARBA00012528"/>
    </source>
</evidence>
<dbReference type="EMBL" id="JACHXI010000006">
    <property type="protein sequence ID" value="MBB3103269.1"/>
    <property type="molecule type" value="Genomic_DNA"/>
</dbReference>
<evidence type="ECO:0000256" key="6">
    <source>
        <dbReference type="ARBA" id="ARBA00034247"/>
    </source>
</evidence>
<dbReference type="InterPro" id="IPR029787">
    <property type="entry name" value="Nucleotide_cyclase"/>
</dbReference>
<evidence type="ECO:0000256" key="4">
    <source>
        <dbReference type="ARBA" id="ARBA00015125"/>
    </source>
</evidence>
<dbReference type="GO" id="GO:0043709">
    <property type="term" value="P:cell adhesion involved in single-species biofilm formation"/>
    <property type="evidence" value="ECO:0007669"/>
    <property type="project" value="TreeGrafter"/>
</dbReference>
<evidence type="ECO:0000259" key="7">
    <source>
        <dbReference type="PROSITE" id="PS50887"/>
    </source>
</evidence>
<evidence type="ECO:0000313" key="9">
    <source>
        <dbReference type="Proteomes" id="UP000549250"/>
    </source>
</evidence>
<dbReference type="FunFam" id="3.30.70.270:FF:000001">
    <property type="entry name" value="Diguanylate cyclase domain protein"/>
    <property type="match status" value="1"/>
</dbReference>
<dbReference type="SUPFAM" id="SSF46458">
    <property type="entry name" value="Globin-like"/>
    <property type="match status" value="1"/>
</dbReference>
<dbReference type="GO" id="GO:0005886">
    <property type="term" value="C:plasma membrane"/>
    <property type="evidence" value="ECO:0007669"/>
    <property type="project" value="UniProtKB-SubCell"/>
</dbReference>
<dbReference type="RefSeq" id="WP_183166210.1">
    <property type="nucleotide sequence ID" value="NZ_JACHXI010000006.1"/>
</dbReference>
<dbReference type="GO" id="GO:0019825">
    <property type="term" value="F:oxygen binding"/>
    <property type="evidence" value="ECO:0007669"/>
    <property type="project" value="InterPro"/>
</dbReference>
<comment type="cofactor">
    <cofactor evidence="1">
        <name>Mg(2+)</name>
        <dbReference type="ChEBI" id="CHEBI:18420"/>
    </cofactor>
</comment>
<organism evidence="8 9">
    <name type="scientific">Azomonas macrocytogenes</name>
    <name type="common">Azotobacter macrocytogenes</name>
    <dbReference type="NCBI Taxonomy" id="69962"/>
    <lineage>
        <taxon>Bacteria</taxon>
        <taxon>Pseudomonadati</taxon>
        <taxon>Pseudomonadota</taxon>
        <taxon>Gammaproteobacteria</taxon>
        <taxon>Pseudomonadales</taxon>
        <taxon>Pseudomonadaceae</taxon>
        <taxon>Azomonas</taxon>
    </lineage>
</organism>
<dbReference type="Proteomes" id="UP000549250">
    <property type="component" value="Unassembled WGS sequence"/>
</dbReference>
<dbReference type="Pfam" id="PF00990">
    <property type="entry name" value="GGDEF"/>
    <property type="match status" value="1"/>
</dbReference>
<keyword evidence="9" id="KW-1185">Reference proteome</keyword>
<dbReference type="Gene3D" id="3.30.70.270">
    <property type="match status" value="1"/>
</dbReference>
<dbReference type="InterPro" id="IPR044398">
    <property type="entry name" value="Globin-sensor_dom"/>
</dbReference>
<dbReference type="CDD" id="cd01949">
    <property type="entry name" value="GGDEF"/>
    <property type="match status" value="1"/>
</dbReference>
<dbReference type="GO" id="GO:0052621">
    <property type="term" value="F:diguanylate cyclase activity"/>
    <property type="evidence" value="ECO:0007669"/>
    <property type="project" value="UniProtKB-EC"/>
</dbReference>
<dbReference type="PANTHER" id="PTHR45138">
    <property type="entry name" value="REGULATORY COMPONENTS OF SENSORY TRANSDUCTION SYSTEM"/>
    <property type="match status" value="1"/>
</dbReference>
<comment type="subcellular location">
    <subcellularLocation>
        <location evidence="2">Cell inner membrane</location>
    </subcellularLocation>
</comment>
<dbReference type="NCBIfam" id="TIGR00254">
    <property type="entry name" value="GGDEF"/>
    <property type="match status" value="1"/>
</dbReference>
<sequence>MQQPQTEQLTTEWRNLIARTSAEARDEVRVLARQHAAELTALFYREMLKDPASASFLSHEQVKNHLSHSLQQWIIALFSVTTPEELKHNIEQQKSIGQVHARVEIPVSLVLRGGRLLKNHLVELLEERNLDDTRRREASSLCYGLIDLALEIMCLAFSQSHDRSSRAEEAYRLFSISHNIRVEKERQRAALLDWENQLMFDLATGNTPETLSTLTGAEFGLWFRHKASHAFQGSPESNNVLQLIHEIDHYLPKLADTNSGIDTLRQIRERTRSIKYLLDSLFEQAGELEAGRDVLTRLLNRKFLPVVMGKEMHYSRTSGQSFAVLMLDVDHFKSINDTYGHEAGDLVLQQVAGILSSNTRGGDYAFRMGGEEFLVILVDIIPEKALLAAEKLRQLIESERFKLPQDRELHITVSVGIAPHDGHPDYQQLLQRADQALYQAKSNGRNQCVLLEG</sequence>
<feature type="domain" description="GGDEF" evidence="7">
    <location>
        <begin position="320"/>
        <end position="453"/>
    </location>
</feature>
<dbReference type="SMART" id="SM00267">
    <property type="entry name" value="GGDEF"/>
    <property type="match status" value="1"/>
</dbReference>
<dbReference type="SUPFAM" id="SSF55073">
    <property type="entry name" value="Nucleotide cyclase"/>
    <property type="match status" value="1"/>
</dbReference>
<gene>
    <name evidence="8" type="ORF">FHR87_001664</name>
</gene>
<comment type="catalytic activity">
    <reaction evidence="6">
        <text>2 GTP = 3',3'-c-di-GMP + 2 diphosphate</text>
        <dbReference type="Rhea" id="RHEA:24898"/>
        <dbReference type="ChEBI" id="CHEBI:33019"/>
        <dbReference type="ChEBI" id="CHEBI:37565"/>
        <dbReference type="ChEBI" id="CHEBI:58805"/>
        <dbReference type="EC" id="2.7.7.65"/>
    </reaction>
</comment>
<dbReference type="InterPro" id="IPR048442">
    <property type="entry name" value="DosC_2nd"/>
</dbReference>
<evidence type="ECO:0000313" key="8">
    <source>
        <dbReference type="EMBL" id="MBB3103269.1"/>
    </source>
</evidence>
<evidence type="ECO:0000256" key="5">
    <source>
        <dbReference type="ARBA" id="ARBA00029839"/>
    </source>
</evidence>
<dbReference type="InterPro" id="IPR043128">
    <property type="entry name" value="Rev_trsase/Diguanyl_cyclase"/>
</dbReference>
<proteinExistence type="predicted"/>
<name>A0A839T2P8_AZOMA</name>
<dbReference type="PROSITE" id="PS50887">
    <property type="entry name" value="GGDEF"/>
    <property type="match status" value="1"/>
</dbReference>
<dbReference type="EC" id="2.7.7.65" evidence="3"/>
<dbReference type="InterPro" id="IPR000160">
    <property type="entry name" value="GGDEF_dom"/>
</dbReference>